<organism evidence="2 3">
    <name type="scientific">Sedimenticola thiotaurini</name>
    <dbReference type="NCBI Taxonomy" id="1543721"/>
    <lineage>
        <taxon>Bacteria</taxon>
        <taxon>Pseudomonadati</taxon>
        <taxon>Pseudomonadota</taxon>
        <taxon>Gammaproteobacteria</taxon>
        <taxon>Chromatiales</taxon>
        <taxon>Sedimenticolaceae</taxon>
        <taxon>Sedimenticola</taxon>
    </lineage>
</organism>
<keyword evidence="3" id="KW-1185">Reference proteome</keyword>
<dbReference type="AlphaFoldDB" id="A0A0F7JTY5"/>
<evidence type="ECO:0000256" key="1">
    <source>
        <dbReference type="SAM" id="Phobius"/>
    </source>
</evidence>
<sequence>MNQTHAQSGTELAILAEALFLANLLLLPGICFLWLAYLYFKHRHTGPPLARSHLEQTFIASIIGGVLLVIANLAILWLGGYRSANTWVVLILYFTTIHSTLVVLGMVGLSKAMAGSEFRFPLIGRLSFN</sequence>
<keyword evidence="1" id="KW-1133">Transmembrane helix</keyword>
<name>A0A0F7JTY5_9GAMM</name>
<keyword evidence="1" id="KW-0472">Membrane</keyword>
<dbReference type="RefSeq" id="WP_046858951.1">
    <property type="nucleotide sequence ID" value="NZ_CP011412.1"/>
</dbReference>
<dbReference type="OrthoDB" id="8778085at2"/>
<keyword evidence="1" id="KW-0812">Transmembrane</keyword>
<evidence type="ECO:0000313" key="3">
    <source>
        <dbReference type="Proteomes" id="UP000034410"/>
    </source>
</evidence>
<protein>
    <submittedName>
        <fullName evidence="2">Cytochrome C oxidase subunit III</fullName>
    </submittedName>
</protein>
<dbReference type="EMBL" id="CP011412">
    <property type="protein sequence ID" value="AKH20016.1"/>
    <property type="molecule type" value="Genomic_DNA"/>
</dbReference>
<dbReference type="KEGG" id="seds:AAY24_06230"/>
<feature type="transmembrane region" description="Helical" evidence="1">
    <location>
        <begin position="87"/>
        <end position="109"/>
    </location>
</feature>
<feature type="transmembrane region" description="Helical" evidence="1">
    <location>
        <begin position="58"/>
        <end position="81"/>
    </location>
</feature>
<gene>
    <name evidence="2" type="ORF">AAY24_06230</name>
</gene>
<evidence type="ECO:0000313" key="2">
    <source>
        <dbReference type="EMBL" id="AKH20016.1"/>
    </source>
</evidence>
<reference evidence="2 3" key="1">
    <citation type="journal article" date="2015" name="Genome Announc.">
        <title>Complete Genome Sequence of Sedimenticola thiotaurini Strain SIP-G1, a Polyphosphate- and Polyhydroxyalkanoate-Accumulating Sulfur-Oxidizing Gammaproteobacterium Isolated from Salt Marsh Sediments.</title>
        <authorList>
            <person name="Flood B.E."/>
            <person name="Jones D.S."/>
            <person name="Bailey J.V."/>
        </authorList>
    </citation>
    <scope>NUCLEOTIDE SEQUENCE [LARGE SCALE GENOMIC DNA]</scope>
    <source>
        <strain evidence="2 3">SIP-G1</strain>
    </source>
</reference>
<dbReference type="Proteomes" id="UP000034410">
    <property type="component" value="Chromosome"/>
</dbReference>
<accession>A0A0F7JTY5</accession>
<feature type="transmembrane region" description="Helical" evidence="1">
    <location>
        <begin position="12"/>
        <end position="37"/>
    </location>
</feature>
<proteinExistence type="predicted"/>